<dbReference type="InterPro" id="IPR045347">
    <property type="entry name" value="HIND"/>
</dbReference>
<keyword evidence="5" id="KW-0539">Nucleus</keyword>
<dbReference type="PANTHER" id="PTHR14152:SF5">
    <property type="entry name" value="U4_U6.U5 TRI-SNRNP-ASSOCIATED PROTEIN 1"/>
    <property type="match status" value="1"/>
</dbReference>
<comment type="similarity">
    <text evidence="2">Belongs to the SNU66/SART1 family.</text>
</comment>
<dbReference type="EMBL" id="CAKXYY010000004">
    <property type="protein sequence ID" value="CAH2351635.1"/>
    <property type="molecule type" value="Genomic_DNA"/>
</dbReference>
<feature type="region of interest" description="Disordered" evidence="6">
    <location>
        <begin position="402"/>
        <end position="470"/>
    </location>
</feature>
<keyword evidence="3" id="KW-0507">mRNA processing</keyword>
<comment type="caution">
    <text evidence="7">The sequence shown here is derived from an EMBL/GenBank/DDBJ whole genome shotgun (WGS) entry which is preliminary data.</text>
</comment>
<dbReference type="GO" id="GO:0046540">
    <property type="term" value="C:U4/U6 x U5 tri-snRNP complex"/>
    <property type="evidence" value="ECO:0007669"/>
    <property type="project" value="InterPro"/>
</dbReference>
<feature type="region of interest" description="Disordered" evidence="6">
    <location>
        <begin position="615"/>
        <end position="640"/>
    </location>
</feature>
<evidence type="ECO:0000256" key="1">
    <source>
        <dbReference type="ARBA" id="ARBA00004123"/>
    </source>
</evidence>
<keyword evidence="8" id="KW-1185">Reference proteome</keyword>
<protein>
    <submittedName>
        <fullName evidence="7">66 kDa U4/U6.U5 small nuclear ribonucleoprotein component</fullName>
    </submittedName>
</protein>
<comment type="subcellular location">
    <subcellularLocation>
        <location evidence="1">Nucleus</location>
    </subcellularLocation>
</comment>
<dbReference type="GO" id="GO:0000481">
    <property type="term" value="P:maturation of 5S rRNA"/>
    <property type="evidence" value="ECO:0007669"/>
    <property type="project" value="TreeGrafter"/>
</dbReference>
<sequence>MSEEISLSISETNKLRAQLGLKLIEEPESQHEPSTDIKSSSELSIVETNKLRLSLGLKPIPLQDTASSEDIESAPAIKSDSSQDKIRKRIEEAKVKAIKKRKLQRDADSVFSNEAESTDDWLNNLGKLKKTSVEQEKSKKRIKVSSNLEEDNDLDGATVDYDANELALLSNNDILTFKDTDVLEEDEIEGELSNAMLEKRRKLKYELKERENAENIKHLGRHHKQIDDNNSNSDVEDGSNGSQKVLVRNKVSGNLINVNNRKVPKATSAEEKKLQLVDLFNDIGSEVATEDYAKPKQTKMKKIKKRGPSSSRSKSIEPLDIKVVQLDQEQADEEYVDSELQELLSRKRKLKQRESRKNLTSEEMAKEISIYERLEKERELESIHTVPEGLVFDDVSEFFDKLGNATENGDEPANNGNDRADDTEAIDSEDVAKYIDITKEEKGREEGQQEEAESNDVSTINEDEESAPKFNGLGSTLKFLQSQNIVQKSTQEDQTRARELREAQREAEILKFNISVEERVLRDELAQDKQFMNTSKVEREELFQLYLDQRLREKRILPEISNASGKYSRYRQAGTTPTAVNKLKNYNPQVKLTYRDDDGNELSTKQAYKVLSHQFHGVGPSNSKSAKKNVASNSKNQIIH</sequence>
<proteinExistence type="inferred from homology"/>
<dbReference type="GO" id="GO:0045292">
    <property type="term" value="P:mRNA cis splicing, via spliceosome"/>
    <property type="evidence" value="ECO:0007669"/>
    <property type="project" value="TreeGrafter"/>
</dbReference>
<dbReference type="Pfam" id="PF03343">
    <property type="entry name" value="SART-1"/>
    <property type="match status" value="1"/>
</dbReference>
<feature type="compositionally biased region" description="Basic and acidic residues" evidence="6">
    <location>
        <begin position="430"/>
        <end position="447"/>
    </location>
</feature>
<evidence type="ECO:0000256" key="4">
    <source>
        <dbReference type="ARBA" id="ARBA00023187"/>
    </source>
</evidence>
<dbReference type="Pfam" id="PF19252">
    <property type="entry name" value="HIND"/>
    <property type="match status" value="2"/>
</dbReference>
<dbReference type="OrthoDB" id="5583at2759"/>
<keyword evidence="7" id="KW-0687">Ribonucleoprotein</keyword>
<keyword evidence="4" id="KW-0508">mRNA splicing</keyword>
<evidence type="ECO:0000256" key="2">
    <source>
        <dbReference type="ARBA" id="ARBA00006076"/>
    </source>
</evidence>
<feature type="region of interest" description="Disordered" evidence="6">
    <location>
        <begin position="214"/>
        <end position="243"/>
    </location>
</feature>
<name>A0A9P0VWS3_9ASCO</name>
<organism evidence="7 8">
    <name type="scientific">[Candida] railenensis</name>
    <dbReference type="NCBI Taxonomy" id="45579"/>
    <lineage>
        <taxon>Eukaryota</taxon>
        <taxon>Fungi</taxon>
        <taxon>Dikarya</taxon>
        <taxon>Ascomycota</taxon>
        <taxon>Saccharomycotina</taxon>
        <taxon>Pichiomycetes</taxon>
        <taxon>Debaryomycetaceae</taxon>
        <taxon>Kurtzmaniella</taxon>
    </lineage>
</organism>
<reference evidence="7" key="1">
    <citation type="submission" date="2022-03" db="EMBL/GenBank/DDBJ databases">
        <authorList>
            <person name="Legras J.-L."/>
            <person name="Devillers H."/>
            <person name="Grondin C."/>
        </authorList>
    </citation>
    <scope>NUCLEOTIDE SEQUENCE</scope>
    <source>
        <strain evidence="7">CLIB 1423</strain>
    </source>
</reference>
<dbReference type="InterPro" id="IPR005011">
    <property type="entry name" value="SNU66/SART1"/>
</dbReference>
<accession>A0A9P0VWS3</accession>
<evidence type="ECO:0000256" key="3">
    <source>
        <dbReference type="ARBA" id="ARBA00022664"/>
    </source>
</evidence>
<feature type="region of interest" description="Disordered" evidence="6">
    <location>
        <begin position="62"/>
        <end position="84"/>
    </location>
</feature>
<evidence type="ECO:0000313" key="7">
    <source>
        <dbReference type="EMBL" id="CAH2351635.1"/>
    </source>
</evidence>
<dbReference type="Proteomes" id="UP000837801">
    <property type="component" value="Unassembled WGS sequence"/>
</dbReference>
<evidence type="ECO:0000256" key="6">
    <source>
        <dbReference type="SAM" id="MobiDB-lite"/>
    </source>
</evidence>
<dbReference type="PANTHER" id="PTHR14152">
    <property type="entry name" value="SQUAMOUS CELL CARCINOMA ANTIGEN RECOGNISED BY CYTOTOXIC T LYMPHOCYTES"/>
    <property type="match status" value="1"/>
</dbReference>
<feature type="compositionally biased region" description="Low complexity" evidence="6">
    <location>
        <begin position="621"/>
        <end position="640"/>
    </location>
</feature>
<feature type="compositionally biased region" description="Polar residues" evidence="6">
    <location>
        <begin position="228"/>
        <end position="243"/>
    </location>
</feature>
<dbReference type="AlphaFoldDB" id="A0A9P0VWS3"/>
<evidence type="ECO:0000256" key="5">
    <source>
        <dbReference type="ARBA" id="ARBA00023242"/>
    </source>
</evidence>
<gene>
    <name evidence="7" type="ORF">CLIB1423_04S02520</name>
</gene>
<evidence type="ECO:0000313" key="8">
    <source>
        <dbReference type="Proteomes" id="UP000837801"/>
    </source>
</evidence>